<dbReference type="PROSITE" id="PS01324">
    <property type="entry name" value="GLYCOSYL_HYDROL_F4"/>
    <property type="match status" value="1"/>
</dbReference>
<keyword evidence="4 11" id="KW-0520">NAD</keyword>
<proteinExistence type="inferred from homology"/>
<dbReference type="OrthoDB" id="9808275at2"/>
<dbReference type="Pfam" id="PF02056">
    <property type="entry name" value="Glyco_hydro_4"/>
    <property type="match status" value="1"/>
</dbReference>
<sequence length="454" mass="49988">MRKVTIIGGGGVRTPLVIYGLAQAQQLLQVDRLTLYDVDTQRVETIARLGREILRRSSNPAFEIRVSSRLEEAAEGADFVLNSIRVGGIAARARDERIAIEHDLAGQETTGPAGVAMALRTVPVTLQHARIVERAAPAAWFINFTNPAGLITQALQQHTGLRVIGICDTPIELFHKIAEAAGEATAEMEFDYAGLNHLGWVRRVLLRGGDITERLLADSEFLRRVYPTGLFDPALIQALRLIPTEYLFFCYSQRKAHANQLRAGASRGEEIGRMNEALFHRLASEDAATGLSVYRAYLLQRNASYMKLEAQAESAFEVAKEDYDPFETATGYHRIALDVMTSLVSGRSRSVVVNVRNNGAIEDLEPDDVVEVPCDVDRDGARPRRTGRLPDSIRGLVQAVKAYERTAIQAAITGSSSLAQLAMLEYPIIGQWELAGSLKEALINGDPEHLSYLR</sequence>
<keyword evidence="9" id="KW-0170">Cobalt</keyword>
<evidence type="ECO:0000256" key="6">
    <source>
        <dbReference type="ARBA" id="ARBA00023295"/>
    </source>
</evidence>
<comment type="cofactor">
    <cofactor evidence="11">
        <name>NAD(+)</name>
        <dbReference type="ChEBI" id="CHEBI:57540"/>
    </cofactor>
    <text evidence="11">Binds 1 NAD(+) per subunit.</text>
</comment>
<dbReference type="InterPro" id="IPR022616">
    <property type="entry name" value="Glyco_hydro_4_C"/>
</dbReference>
<dbReference type="FunCoup" id="Q026Z8">
    <property type="interactions" value="72"/>
</dbReference>
<dbReference type="Gene3D" id="3.40.50.720">
    <property type="entry name" value="NAD(P)-binding Rossmann-like Domain"/>
    <property type="match status" value="1"/>
</dbReference>
<feature type="active site" description="Proton acceptor" evidence="7">
    <location>
        <position position="246"/>
    </location>
</feature>
<evidence type="ECO:0000259" key="12">
    <source>
        <dbReference type="Pfam" id="PF11975"/>
    </source>
</evidence>
<evidence type="ECO:0000256" key="8">
    <source>
        <dbReference type="PIRSR" id="PIRSR601088-2"/>
    </source>
</evidence>
<dbReference type="InterPro" id="IPR019802">
    <property type="entry name" value="GlycHydrolase_4_CS"/>
</dbReference>
<dbReference type="PRINTS" id="PR00732">
    <property type="entry name" value="GLHYDRLASE4"/>
</dbReference>
<evidence type="ECO:0000313" key="13">
    <source>
        <dbReference type="EMBL" id="ABJ82915.1"/>
    </source>
</evidence>
<dbReference type="Pfam" id="PF11975">
    <property type="entry name" value="Glyco_hydro_4C"/>
    <property type="match status" value="1"/>
</dbReference>
<dbReference type="InterPro" id="IPR036291">
    <property type="entry name" value="NAD(P)-bd_dom_sf"/>
</dbReference>
<evidence type="ECO:0000256" key="3">
    <source>
        <dbReference type="ARBA" id="ARBA00022801"/>
    </source>
</evidence>
<keyword evidence="6 11" id="KW-0326">Glycosidase</keyword>
<evidence type="ECO:0000256" key="9">
    <source>
        <dbReference type="PIRSR" id="PIRSR601088-3"/>
    </source>
</evidence>
<dbReference type="Gene3D" id="3.90.110.10">
    <property type="entry name" value="Lactate dehydrogenase/glycoside hydrolase, family 4, C-terminal"/>
    <property type="match status" value="1"/>
</dbReference>
<feature type="binding site" evidence="9">
    <location>
        <position position="167"/>
    </location>
    <ligand>
        <name>Mn(2+)</name>
        <dbReference type="ChEBI" id="CHEBI:29035"/>
    </ligand>
</feature>
<gene>
    <name evidence="13" type="ordered locus">Acid_1925</name>
</gene>
<dbReference type="GO" id="GO:0004553">
    <property type="term" value="F:hydrolase activity, hydrolyzing O-glycosyl compounds"/>
    <property type="evidence" value="ECO:0007669"/>
    <property type="project" value="InterPro"/>
</dbReference>
<feature type="domain" description="Glycosyl hydrolase family 4 C-terminal" evidence="12">
    <location>
        <begin position="192"/>
        <end position="424"/>
    </location>
</feature>
<keyword evidence="3 11" id="KW-0378">Hydrolase</keyword>
<evidence type="ECO:0000256" key="1">
    <source>
        <dbReference type="ARBA" id="ARBA00010141"/>
    </source>
</evidence>
<dbReference type="GO" id="GO:0005975">
    <property type="term" value="P:carbohydrate metabolic process"/>
    <property type="evidence" value="ECO:0007669"/>
    <property type="project" value="InterPro"/>
</dbReference>
<organism evidence="13">
    <name type="scientific">Solibacter usitatus (strain Ellin6076)</name>
    <dbReference type="NCBI Taxonomy" id="234267"/>
    <lineage>
        <taxon>Bacteria</taxon>
        <taxon>Pseudomonadati</taxon>
        <taxon>Acidobacteriota</taxon>
        <taxon>Terriglobia</taxon>
        <taxon>Bryobacterales</taxon>
        <taxon>Solibacteraceae</taxon>
        <taxon>Candidatus Solibacter</taxon>
    </lineage>
</organism>
<dbReference type="GO" id="GO:0016616">
    <property type="term" value="F:oxidoreductase activity, acting on the CH-OH group of donors, NAD or NADP as acceptor"/>
    <property type="evidence" value="ECO:0007669"/>
    <property type="project" value="InterPro"/>
</dbReference>
<comment type="similarity">
    <text evidence="1 11">Belongs to the glycosyl hydrolase 4 family.</text>
</comment>
<keyword evidence="9" id="KW-0533">Nickel</keyword>
<dbReference type="KEGG" id="sus:Acid_1925"/>
<name>Q026Z8_SOLUE</name>
<dbReference type="PANTHER" id="PTHR32092:SF5">
    <property type="entry name" value="6-PHOSPHO-BETA-GLUCOSIDASE"/>
    <property type="match status" value="1"/>
</dbReference>
<evidence type="ECO:0000256" key="7">
    <source>
        <dbReference type="PIRSR" id="PIRSR601088-1"/>
    </source>
</evidence>
<dbReference type="SUPFAM" id="SSF56327">
    <property type="entry name" value="LDH C-terminal domain-like"/>
    <property type="match status" value="1"/>
</dbReference>
<dbReference type="SUPFAM" id="SSF51735">
    <property type="entry name" value="NAD(P)-binding Rossmann-fold domains"/>
    <property type="match status" value="1"/>
</dbReference>
<dbReference type="InterPro" id="IPR015955">
    <property type="entry name" value="Lactate_DH/Glyco_Ohase_4_C"/>
</dbReference>
<protein>
    <submittedName>
        <fullName evidence="13">Glycoside hydrolase, family 4</fullName>
    </submittedName>
</protein>
<dbReference type="eggNOG" id="COG1486">
    <property type="taxonomic scope" value="Bacteria"/>
</dbReference>
<feature type="active site" description="Proton donor" evidence="7">
    <location>
        <position position="168"/>
    </location>
</feature>
<dbReference type="InParanoid" id="Q026Z8"/>
<dbReference type="PANTHER" id="PTHR32092">
    <property type="entry name" value="6-PHOSPHO-BETA-GLUCOSIDASE-RELATED"/>
    <property type="match status" value="1"/>
</dbReference>
<keyword evidence="5 9" id="KW-0464">Manganese</keyword>
<dbReference type="CAZy" id="GH4">
    <property type="family name" value="Glycoside Hydrolase Family 4"/>
</dbReference>
<dbReference type="CDD" id="cd05296">
    <property type="entry name" value="GH4_P_beta_glucosidase"/>
    <property type="match status" value="1"/>
</dbReference>
<evidence type="ECO:0000256" key="11">
    <source>
        <dbReference type="RuleBase" id="RU361152"/>
    </source>
</evidence>
<dbReference type="STRING" id="234267.Acid_1925"/>
<dbReference type="HOGENOM" id="CLU_045951_0_1_0"/>
<evidence type="ECO:0000256" key="10">
    <source>
        <dbReference type="PIRSR" id="PIRSR601088-4"/>
    </source>
</evidence>
<accession>Q026Z8</accession>
<evidence type="ECO:0000256" key="2">
    <source>
        <dbReference type="ARBA" id="ARBA00022723"/>
    </source>
</evidence>
<keyword evidence="9" id="KW-0408">Iron</keyword>
<dbReference type="AlphaFoldDB" id="Q026Z8"/>
<feature type="binding site" evidence="8">
    <location>
        <position position="92"/>
    </location>
    <ligand>
        <name>substrate</name>
    </ligand>
</feature>
<feature type="site" description="Increases basicity of active site Tyr" evidence="10">
    <location>
        <position position="108"/>
    </location>
</feature>
<evidence type="ECO:0000256" key="5">
    <source>
        <dbReference type="ARBA" id="ARBA00023211"/>
    </source>
</evidence>
<evidence type="ECO:0000256" key="4">
    <source>
        <dbReference type="ARBA" id="ARBA00023027"/>
    </source>
</evidence>
<dbReference type="EMBL" id="CP000473">
    <property type="protein sequence ID" value="ABJ82915.1"/>
    <property type="molecule type" value="Genomic_DNA"/>
</dbReference>
<keyword evidence="2 9" id="KW-0479">Metal-binding</keyword>
<dbReference type="InterPro" id="IPR001088">
    <property type="entry name" value="Glyco_hydro_4"/>
</dbReference>
<feature type="binding site" evidence="9">
    <location>
        <position position="197"/>
    </location>
    <ligand>
        <name>Mn(2+)</name>
        <dbReference type="ChEBI" id="CHEBI:29035"/>
    </ligand>
</feature>
<dbReference type="GO" id="GO:0046872">
    <property type="term" value="F:metal ion binding"/>
    <property type="evidence" value="ECO:0007669"/>
    <property type="project" value="UniProtKB-KW"/>
</dbReference>
<reference evidence="13" key="1">
    <citation type="submission" date="2006-10" db="EMBL/GenBank/DDBJ databases">
        <title>Complete sequence of Solibacter usitatus Ellin6076.</title>
        <authorList>
            <consortium name="US DOE Joint Genome Institute"/>
            <person name="Copeland A."/>
            <person name="Lucas S."/>
            <person name="Lapidus A."/>
            <person name="Barry K."/>
            <person name="Detter J.C."/>
            <person name="Glavina del Rio T."/>
            <person name="Hammon N."/>
            <person name="Israni S."/>
            <person name="Dalin E."/>
            <person name="Tice H."/>
            <person name="Pitluck S."/>
            <person name="Thompson L.S."/>
            <person name="Brettin T."/>
            <person name="Bruce D."/>
            <person name="Han C."/>
            <person name="Tapia R."/>
            <person name="Gilna P."/>
            <person name="Schmutz J."/>
            <person name="Larimer F."/>
            <person name="Land M."/>
            <person name="Hauser L."/>
            <person name="Kyrpides N."/>
            <person name="Mikhailova N."/>
            <person name="Janssen P.H."/>
            <person name="Kuske C.R."/>
            <person name="Richardson P."/>
        </authorList>
    </citation>
    <scope>NUCLEOTIDE SEQUENCE</scope>
    <source>
        <strain evidence="13">Ellin6076</strain>
    </source>
</reference>
<feature type="binding site" evidence="8">
    <location>
        <position position="146"/>
    </location>
    <ligand>
        <name>substrate</name>
    </ligand>
</feature>